<dbReference type="Gramene" id="OBART07G17880.1">
    <property type="protein sequence ID" value="OBART07G17880.1"/>
    <property type="gene ID" value="OBART07G17880"/>
</dbReference>
<dbReference type="EnsemblPlants" id="OBART07G17880.1">
    <property type="protein sequence ID" value="OBART07G17880.1"/>
    <property type="gene ID" value="OBART07G17880"/>
</dbReference>
<keyword evidence="1" id="KW-0812">Transmembrane</keyword>
<feature type="transmembrane region" description="Helical" evidence="1">
    <location>
        <begin position="48"/>
        <end position="70"/>
    </location>
</feature>
<evidence type="ECO:0000256" key="1">
    <source>
        <dbReference type="SAM" id="Phobius"/>
    </source>
</evidence>
<keyword evidence="1" id="KW-0472">Membrane</keyword>
<sequence length="152" mass="17305">MAVIDYRNSDSSEHSLSSLWNLLGALHKIVCVDFALTYLSLIKEANHIILGSWSYSQALALIFYGSNFVLNRARAYCRKESAHACPNHCTPSQEKQVDQKFSQNMSKKIHIHCEPNYTCHQPPNLRDQEISLDPLEELAINSFGTSMIRSYQ</sequence>
<dbReference type="AlphaFoldDB" id="A0A0D3GS57"/>
<dbReference type="Proteomes" id="UP000026960">
    <property type="component" value="Chromosome 7"/>
</dbReference>
<dbReference type="PaxDb" id="65489-OBART07G17880.1"/>
<accession>A0A0D3GS57</accession>
<reference evidence="2" key="1">
    <citation type="journal article" date="2009" name="Rice">
        <title>De Novo Next Generation Sequencing of Plant Genomes.</title>
        <authorList>
            <person name="Rounsley S."/>
            <person name="Marri P.R."/>
            <person name="Yu Y."/>
            <person name="He R."/>
            <person name="Sisneros N."/>
            <person name="Goicoechea J.L."/>
            <person name="Lee S.J."/>
            <person name="Angelova A."/>
            <person name="Kudrna D."/>
            <person name="Luo M."/>
            <person name="Affourtit J."/>
            <person name="Desany B."/>
            <person name="Knight J."/>
            <person name="Niazi F."/>
            <person name="Egholm M."/>
            <person name="Wing R.A."/>
        </authorList>
    </citation>
    <scope>NUCLEOTIDE SEQUENCE [LARGE SCALE GENOMIC DNA]</scope>
    <source>
        <strain evidence="2">cv. IRGC 105608</strain>
    </source>
</reference>
<keyword evidence="3" id="KW-1185">Reference proteome</keyword>
<dbReference type="HOGENOM" id="CLU_1725103_0_0_1"/>
<evidence type="ECO:0000313" key="3">
    <source>
        <dbReference type="Proteomes" id="UP000026960"/>
    </source>
</evidence>
<evidence type="ECO:0000313" key="2">
    <source>
        <dbReference type="EnsemblPlants" id="OBART07G17880.1"/>
    </source>
</evidence>
<reference evidence="2" key="2">
    <citation type="submission" date="2015-03" db="UniProtKB">
        <authorList>
            <consortium name="EnsemblPlants"/>
        </authorList>
    </citation>
    <scope>IDENTIFICATION</scope>
</reference>
<proteinExistence type="predicted"/>
<organism evidence="2">
    <name type="scientific">Oryza barthii</name>
    <dbReference type="NCBI Taxonomy" id="65489"/>
    <lineage>
        <taxon>Eukaryota</taxon>
        <taxon>Viridiplantae</taxon>
        <taxon>Streptophyta</taxon>
        <taxon>Embryophyta</taxon>
        <taxon>Tracheophyta</taxon>
        <taxon>Spermatophyta</taxon>
        <taxon>Magnoliopsida</taxon>
        <taxon>Liliopsida</taxon>
        <taxon>Poales</taxon>
        <taxon>Poaceae</taxon>
        <taxon>BOP clade</taxon>
        <taxon>Oryzoideae</taxon>
        <taxon>Oryzeae</taxon>
        <taxon>Oryzinae</taxon>
        <taxon>Oryza</taxon>
    </lineage>
</organism>
<name>A0A0D3GS57_9ORYZ</name>
<protein>
    <submittedName>
        <fullName evidence="2">Uncharacterized protein</fullName>
    </submittedName>
</protein>
<keyword evidence="1" id="KW-1133">Transmembrane helix</keyword>